<dbReference type="SUPFAM" id="SSF51690">
    <property type="entry name" value="Nicotinate/Quinolinate PRTase C-terminal domain-like"/>
    <property type="match status" value="1"/>
</dbReference>
<evidence type="ECO:0000313" key="13">
    <source>
        <dbReference type="EMBL" id="KGF21429.1"/>
    </source>
</evidence>
<evidence type="ECO:0000256" key="4">
    <source>
        <dbReference type="ARBA" id="ARBA00022553"/>
    </source>
</evidence>
<keyword evidence="6 9" id="KW-0662">Pyridine nucleotide biosynthesis</keyword>
<dbReference type="GO" id="GO:0004516">
    <property type="term" value="F:nicotinate phosphoribosyltransferase activity"/>
    <property type="evidence" value="ECO:0007669"/>
    <property type="project" value="UniProtKB-UniRule"/>
</dbReference>
<organism evidence="12 14">
    <name type="scientific">Pseudoglutamicibacter albus DNF00011</name>
    <dbReference type="NCBI Taxonomy" id="1401063"/>
    <lineage>
        <taxon>Bacteria</taxon>
        <taxon>Bacillati</taxon>
        <taxon>Actinomycetota</taxon>
        <taxon>Actinomycetes</taxon>
        <taxon>Micrococcales</taxon>
        <taxon>Micrococcaceae</taxon>
        <taxon>Pseudoglutamicibacter</taxon>
    </lineage>
</organism>
<evidence type="ECO:0000256" key="9">
    <source>
        <dbReference type="RuleBase" id="RU365100"/>
    </source>
</evidence>
<dbReference type="GO" id="GO:0005829">
    <property type="term" value="C:cytosol"/>
    <property type="evidence" value="ECO:0007669"/>
    <property type="project" value="TreeGrafter"/>
</dbReference>
<dbReference type="InterPro" id="IPR041525">
    <property type="entry name" value="N/Namide_PRibTrfase"/>
</dbReference>
<comment type="PTM">
    <text evidence="9">Transiently phosphorylated on a His residue during the reaction cycle. Phosphorylation strongly increases the affinity for substrates and increases the rate of nicotinate D-ribonucleotide production. Dephosphorylation regenerates the low-affinity form of the enzyme, leading to product release.</text>
</comment>
<dbReference type="NCBIfam" id="NF009131">
    <property type="entry name" value="PRK12484.1"/>
    <property type="match status" value="1"/>
</dbReference>
<dbReference type="GO" id="GO:0016757">
    <property type="term" value="F:glycosyltransferase activity"/>
    <property type="evidence" value="ECO:0007669"/>
    <property type="project" value="UniProtKB-KW"/>
</dbReference>
<dbReference type="NCBIfam" id="TIGR01513">
    <property type="entry name" value="NAPRTase_put"/>
    <property type="match status" value="1"/>
</dbReference>
<keyword evidence="5 9" id="KW-0436">Ligase</keyword>
<feature type="domain" description="Nicotinate/nicotinamide phosphoribosyltransferase" evidence="10">
    <location>
        <begin position="153"/>
        <end position="336"/>
    </location>
</feature>
<accession>A0A095YGY7</accession>
<evidence type="ECO:0000256" key="3">
    <source>
        <dbReference type="ARBA" id="ARBA00013236"/>
    </source>
</evidence>
<dbReference type="CDD" id="cd01570">
    <property type="entry name" value="NAPRTase_A"/>
    <property type="match status" value="1"/>
</dbReference>
<keyword evidence="4" id="KW-0597">Phosphoprotein</keyword>
<dbReference type="PANTHER" id="PTHR11098">
    <property type="entry name" value="NICOTINATE PHOSPHORIBOSYLTRANSFERASE"/>
    <property type="match status" value="1"/>
</dbReference>
<evidence type="ECO:0000313" key="12">
    <source>
        <dbReference type="EMBL" id="KGF21386.1"/>
    </source>
</evidence>
<evidence type="ECO:0000256" key="6">
    <source>
        <dbReference type="ARBA" id="ARBA00022642"/>
    </source>
</evidence>
<dbReference type="InterPro" id="IPR040727">
    <property type="entry name" value="NAPRTase_N"/>
</dbReference>
<comment type="function">
    <text evidence="9">Catalyzes the first step in the biosynthesis of NAD from nicotinic acid, the ATP-dependent synthesis of beta-nicotinate D-ribonucleotide from nicotinate and 5-phospho-D-ribose 1-phosphate.</text>
</comment>
<comment type="similarity">
    <text evidence="2 9">Belongs to the NAPRTase family.</text>
</comment>
<dbReference type="SUPFAM" id="SSF54675">
    <property type="entry name" value="Nicotinate/Quinolinate PRTase N-terminal domain-like"/>
    <property type="match status" value="1"/>
</dbReference>
<dbReference type="InterPro" id="IPR006405">
    <property type="entry name" value="Nic_PRibTrfase_pncB"/>
</dbReference>
<evidence type="ECO:0000259" key="11">
    <source>
        <dbReference type="Pfam" id="PF17767"/>
    </source>
</evidence>
<dbReference type="Proteomes" id="UP000053528">
    <property type="component" value="Unassembled WGS sequence"/>
</dbReference>
<dbReference type="EMBL" id="JRNH01000004">
    <property type="protein sequence ID" value="KGF21386.1"/>
    <property type="molecule type" value="Genomic_DNA"/>
</dbReference>
<comment type="caution">
    <text evidence="12">The sequence shown here is derived from an EMBL/GenBank/DDBJ whole genome shotgun (WGS) entry which is preliminary data.</text>
</comment>
<reference evidence="12 14" key="1">
    <citation type="submission" date="2014-07" db="EMBL/GenBank/DDBJ databases">
        <authorList>
            <person name="McCorrison J."/>
            <person name="Sanka R."/>
            <person name="Torralba M."/>
            <person name="Gillis M."/>
            <person name="Haft D.H."/>
            <person name="Methe B."/>
            <person name="Sutton G."/>
            <person name="Nelson K.E."/>
        </authorList>
    </citation>
    <scope>NUCLEOTIDE SEQUENCE [LARGE SCALE GENOMIC DNA]</scope>
    <source>
        <strain evidence="12 14">DNF00011</strain>
    </source>
</reference>
<gene>
    <name evidence="12" type="ORF">HMPREF2128_01485</name>
    <name evidence="13" type="ORF">HMPREF2128_01760</name>
</gene>
<evidence type="ECO:0000256" key="5">
    <source>
        <dbReference type="ARBA" id="ARBA00022598"/>
    </source>
</evidence>
<evidence type="ECO:0000259" key="10">
    <source>
        <dbReference type="Pfam" id="PF04095"/>
    </source>
</evidence>
<comment type="catalytic activity">
    <reaction evidence="8 9">
        <text>5-phospho-alpha-D-ribose 1-diphosphate + nicotinate + ATP + H2O = nicotinate beta-D-ribonucleotide + ADP + phosphate + diphosphate</text>
        <dbReference type="Rhea" id="RHEA:36163"/>
        <dbReference type="ChEBI" id="CHEBI:15377"/>
        <dbReference type="ChEBI" id="CHEBI:30616"/>
        <dbReference type="ChEBI" id="CHEBI:32544"/>
        <dbReference type="ChEBI" id="CHEBI:33019"/>
        <dbReference type="ChEBI" id="CHEBI:43474"/>
        <dbReference type="ChEBI" id="CHEBI:57502"/>
        <dbReference type="ChEBI" id="CHEBI:58017"/>
        <dbReference type="ChEBI" id="CHEBI:456216"/>
        <dbReference type="EC" id="6.3.4.21"/>
    </reaction>
</comment>
<dbReference type="GO" id="GO:0034355">
    <property type="term" value="P:NAD+ biosynthetic process via the salvage pathway"/>
    <property type="evidence" value="ECO:0007669"/>
    <property type="project" value="TreeGrafter"/>
</dbReference>
<dbReference type="EC" id="6.3.4.21" evidence="3 9"/>
<comment type="pathway">
    <text evidence="1 9">Cofactor biosynthesis; NAD(+) biosynthesis; nicotinate D-ribonucleotide from nicotinate: step 1/1.</text>
</comment>
<dbReference type="Gene3D" id="3.20.20.70">
    <property type="entry name" value="Aldolase class I"/>
    <property type="match status" value="1"/>
</dbReference>
<evidence type="ECO:0000313" key="14">
    <source>
        <dbReference type="Proteomes" id="UP000053528"/>
    </source>
</evidence>
<dbReference type="UniPathway" id="UPA00253">
    <property type="reaction ID" value="UER00457"/>
</dbReference>
<dbReference type="NCBIfam" id="NF006698">
    <property type="entry name" value="PRK09243.1-5"/>
    <property type="match status" value="1"/>
</dbReference>
<keyword evidence="7 9" id="KW-0808">Transferase</keyword>
<dbReference type="Pfam" id="PF17767">
    <property type="entry name" value="NAPRTase_N"/>
    <property type="match status" value="1"/>
</dbReference>
<dbReference type="InterPro" id="IPR007229">
    <property type="entry name" value="Nic_PRibTrfase-Fam"/>
</dbReference>
<name>A0A095YGY7_9MICC</name>
<evidence type="ECO:0000256" key="7">
    <source>
        <dbReference type="ARBA" id="ARBA00022679"/>
    </source>
</evidence>
<dbReference type="EMBL" id="JRNH01000004">
    <property type="protein sequence ID" value="KGF21429.1"/>
    <property type="molecule type" value="Genomic_DNA"/>
</dbReference>
<protein>
    <recommendedName>
        <fullName evidence="3 9">Nicotinate phosphoribosyltransferase</fullName>
        <ecNumber evidence="3 9">6.3.4.21</ecNumber>
    </recommendedName>
</protein>
<dbReference type="InterPro" id="IPR036068">
    <property type="entry name" value="Nicotinate_pribotase-like_C"/>
</dbReference>
<sequence length="435" mass="46538">MSTSTSLMTDRYELTMIEAAMASGTANRKSVFEVFARRLPEGRRYGLLAGTGRFLEGLENFRFTTEDLDYLSDNKVVGDAMLNWLADFRFSGNITGYAEGEIYFPNSPIMQVEATFAEAVILETYLLSVLNYDTAVASAASRMIAVAGGRPCIEMGSRRANEESAIAAARAAAIAGFASTSNLEAGRRYGLTTAGTAAHSFTLLHDSEREAFKAQIDSMGVDTTLLVDTYDVEQAVRTAVEVAGPQLGGVRLDSGDLLSQAVWVRELLDDLGNPNTKIIVTSDLNEYAIAALRSAPVDGYGVGTQLVTGSGAPTASMVYKLVARQGNDGQWVPVAKSASGKKSVGGKKYAYRQINERGRATAELIGVNRVPSAATDNDRPLQIPLVVNGEIQDGLTGAAGVEAAIERRKASIEEMPGRARQLMRGEPVIPTLIED</sequence>
<dbReference type="RefSeq" id="WP_035754617.1">
    <property type="nucleotide sequence ID" value="NZ_JRNH01000004.1"/>
</dbReference>
<dbReference type="InterPro" id="IPR013785">
    <property type="entry name" value="Aldolase_TIM"/>
</dbReference>
<dbReference type="Gene3D" id="3.20.140.10">
    <property type="entry name" value="nicotinate phosphoribosyltransferase"/>
    <property type="match status" value="1"/>
</dbReference>
<dbReference type="PANTHER" id="PTHR11098:SF8">
    <property type="entry name" value="NICOTINATE PHOSPHORIBOSYLTRANSFERASE PNCB1"/>
    <property type="match status" value="1"/>
</dbReference>
<evidence type="ECO:0000256" key="2">
    <source>
        <dbReference type="ARBA" id="ARBA00010897"/>
    </source>
</evidence>
<proteinExistence type="inferred from homology"/>
<evidence type="ECO:0000256" key="1">
    <source>
        <dbReference type="ARBA" id="ARBA00004952"/>
    </source>
</evidence>
<dbReference type="AlphaFoldDB" id="A0A095YGY7"/>
<feature type="domain" description="Nicotinate phosphoribosyltransferase N-terminal" evidence="11">
    <location>
        <begin position="7"/>
        <end position="131"/>
    </location>
</feature>
<dbReference type="Pfam" id="PF04095">
    <property type="entry name" value="NAPRTase"/>
    <property type="match status" value="1"/>
</dbReference>
<dbReference type="PIRSF" id="PIRSF000484">
    <property type="entry name" value="NAPRT"/>
    <property type="match status" value="1"/>
</dbReference>
<keyword evidence="12" id="KW-0328">Glycosyltransferase</keyword>
<evidence type="ECO:0000256" key="8">
    <source>
        <dbReference type="ARBA" id="ARBA00048668"/>
    </source>
</evidence>